<evidence type="ECO:0000313" key="2">
    <source>
        <dbReference type="EMBL" id="NYF53944.1"/>
    </source>
</evidence>
<dbReference type="EMBL" id="JACCCV010000002">
    <property type="protein sequence ID" value="NYF53944.1"/>
    <property type="molecule type" value="Genomic_DNA"/>
</dbReference>
<comment type="caution">
    <text evidence="2">The sequence shown here is derived from an EMBL/GenBank/DDBJ whole genome shotgun (WGS) entry which is preliminary data.</text>
</comment>
<dbReference type="InterPro" id="IPR025737">
    <property type="entry name" value="FApF"/>
</dbReference>
<dbReference type="Proteomes" id="UP000534186">
    <property type="component" value="Unassembled WGS sequence"/>
</dbReference>
<proteinExistence type="predicted"/>
<name>A0A7Y9NR05_9BACT</name>
<dbReference type="AlphaFoldDB" id="A0A7Y9NR05"/>
<organism evidence="2 3">
    <name type="scientific">Tunturiibacter lichenicola</name>
    <dbReference type="NCBI Taxonomy" id="2051959"/>
    <lineage>
        <taxon>Bacteria</taxon>
        <taxon>Pseudomonadati</taxon>
        <taxon>Acidobacteriota</taxon>
        <taxon>Terriglobia</taxon>
        <taxon>Terriglobales</taxon>
        <taxon>Acidobacteriaceae</taxon>
        <taxon>Tunturiibacter</taxon>
    </lineage>
</organism>
<protein>
    <submittedName>
        <fullName evidence="2">Uncharacterized protein</fullName>
    </submittedName>
</protein>
<sequence length="459" mass="48393">MTKFGAILLVALILFSSAAVSSLGQGASPCPTQVLTPNPARSGDLVCLVPQVYGPGGLVGATNGGPLDDTQGHQVHFQASSVRSFGPINAEIGVQLSQLPIAAPVAGFIFSGGVVTPTNSFGPILTDRAETLGRNKIFVSLSYQYFNFDKADGVNLKNFGAVFTHEPEPGVCSIDPTDCLDGEPIYTRDVIATQNRIDLKVHQITLVGTYGITDRLDLSLAVPILDVRMGISSNATIFNFEAPPVNHKFANAASPFYGQFFNTGYSFGMGDITLRTKYLARQAEKYAVALGVDFRIPTGDPNNFLGSGTWGFRPFATYSARVGKISPHASIGIQGNGSTVLAGDVTSQPVTKEHLPNLLTYSVGADGSVSKKIGLSADFIGGTLLHGSKITTSTFTDFGGNTHADILTSFDTINLASLAAGVKFNPIGNFLITANGLFRLNDAGLHSKPVPLFGLSYTF</sequence>
<feature type="chain" id="PRO_5030620015" evidence="1">
    <location>
        <begin position="22"/>
        <end position="459"/>
    </location>
</feature>
<evidence type="ECO:0000313" key="3">
    <source>
        <dbReference type="Proteomes" id="UP000534186"/>
    </source>
</evidence>
<reference evidence="2 3" key="1">
    <citation type="submission" date="2020-07" db="EMBL/GenBank/DDBJ databases">
        <title>Genomic Encyclopedia of Type Strains, Phase IV (KMG-V): Genome sequencing to study the core and pangenomes of soil and plant-associated prokaryotes.</title>
        <authorList>
            <person name="Whitman W."/>
        </authorList>
    </citation>
    <scope>NUCLEOTIDE SEQUENCE [LARGE SCALE GENOMIC DNA]</scope>
    <source>
        <strain evidence="2 3">M8UP30</strain>
    </source>
</reference>
<dbReference type="Pfam" id="PF13557">
    <property type="entry name" value="Phenol_MetA_deg"/>
    <property type="match status" value="1"/>
</dbReference>
<gene>
    <name evidence="2" type="ORF">HDF12_004343</name>
</gene>
<keyword evidence="1" id="KW-0732">Signal</keyword>
<accession>A0A7Y9NR05</accession>
<evidence type="ECO:0000256" key="1">
    <source>
        <dbReference type="SAM" id="SignalP"/>
    </source>
</evidence>
<feature type="signal peptide" evidence="1">
    <location>
        <begin position="1"/>
        <end position="21"/>
    </location>
</feature>